<comment type="similarity">
    <text evidence="1">Belongs to the DENND6 family.</text>
</comment>
<protein>
    <recommendedName>
        <fullName evidence="3">UDENN domain-containing protein</fullName>
    </recommendedName>
</protein>
<dbReference type="AlphaFoldDB" id="A0A433QGQ4"/>
<keyword evidence="5" id="KW-1185">Reference proteome</keyword>
<feature type="region of interest" description="Disordered" evidence="2">
    <location>
        <begin position="167"/>
        <end position="202"/>
    </location>
</feature>
<proteinExistence type="inferred from homology"/>
<organism evidence="4 5">
    <name type="scientific">Jimgerdemannia flammicorona</name>
    <dbReference type="NCBI Taxonomy" id="994334"/>
    <lineage>
        <taxon>Eukaryota</taxon>
        <taxon>Fungi</taxon>
        <taxon>Fungi incertae sedis</taxon>
        <taxon>Mucoromycota</taxon>
        <taxon>Mucoromycotina</taxon>
        <taxon>Endogonomycetes</taxon>
        <taxon>Endogonales</taxon>
        <taxon>Endogonaceae</taxon>
        <taxon>Jimgerdemannia</taxon>
    </lineage>
</organism>
<accession>A0A433QGQ4</accession>
<dbReference type="PANTHER" id="PTHR13677:SF0">
    <property type="entry name" value="LD41638P"/>
    <property type="match status" value="1"/>
</dbReference>
<dbReference type="GO" id="GO:0055037">
    <property type="term" value="C:recycling endosome"/>
    <property type="evidence" value="ECO:0007669"/>
    <property type="project" value="TreeGrafter"/>
</dbReference>
<evidence type="ECO:0000256" key="2">
    <source>
        <dbReference type="SAM" id="MobiDB-lite"/>
    </source>
</evidence>
<evidence type="ECO:0000256" key="1">
    <source>
        <dbReference type="ARBA" id="ARBA00007159"/>
    </source>
</evidence>
<evidence type="ECO:0000313" key="5">
    <source>
        <dbReference type="Proteomes" id="UP000274822"/>
    </source>
</evidence>
<gene>
    <name evidence="4" type="ORF">BC938DRAFT_481171</name>
</gene>
<name>A0A433QGQ4_9FUNG</name>
<dbReference type="GO" id="GO:0005085">
    <property type="term" value="F:guanyl-nucleotide exchange factor activity"/>
    <property type="evidence" value="ECO:0007669"/>
    <property type="project" value="InterPro"/>
</dbReference>
<comment type="caution">
    <text evidence="4">The sequence shown here is derived from an EMBL/GenBank/DDBJ whole genome shotgun (WGS) entry which is preliminary data.</text>
</comment>
<dbReference type="InterPro" id="IPR024224">
    <property type="entry name" value="DENND6"/>
</dbReference>
<dbReference type="Proteomes" id="UP000274822">
    <property type="component" value="Unassembled WGS sequence"/>
</dbReference>
<dbReference type="EMBL" id="RBNJ01005781">
    <property type="protein sequence ID" value="RUS29010.1"/>
    <property type="molecule type" value="Genomic_DNA"/>
</dbReference>
<reference evidence="4 5" key="1">
    <citation type="journal article" date="2018" name="New Phytol.">
        <title>Phylogenomics of Endogonaceae and evolution of mycorrhizas within Mucoromycota.</title>
        <authorList>
            <person name="Chang Y."/>
            <person name="Desiro A."/>
            <person name="Na H."/>
            <person name="Sandor L."/>
            <person name="Lipzen A."/>
            <person name="Clum A."/>
            <person name="Barry K."/>
            <person name="Grigoriev I.V."/>
            <person name="Martin F.M."/>
            <person name="Stajich J.E."/>
            <person name="Smith M.E."/>
            <person name="Bonito G."/>
            <person name="Spatafora J.W."/>
        </authorList>
    </citation>
    <scope>NUCLEOTIDE SEQUENCE [LARGE SCALE GENOMIC DNA]</scope>
    <source>
        <strain evidence="4 5">AD002</strain>
    </source>
</reference>
<dbReference type="PROSITE" id="PS50211">
    <property type="entry name" value="DENN"/>
    <property type="match status" value="1"/>
</dbReference>
<sequence length="582" mass="65029">MPRSCRNHDEPIFDVPGMFLFLNATAMDFVYPPVEFTEQEKKNICFSAFPDSNVFEVGDTVYNFRIRSNSKSGFAASGPTADAGFLYGYVFFRQKKDPRIRRGYFQKSIVLVSQHPYVGLFSRLISILGPAFCDVGKPMLEAACHNIASWYEDASTWPVFRTAVPRLRDPSRDPATPQATAAGDKPVRYGSAETGNADPRLGTHRHSLLSLQGHARRLVAVLGAYAPRGTSGRDGAGPECVQRGRCHVGGYNQPLSSFWERGSTNREFGRGTGRYFLLMMVPENSQRRRYRIVGIIGHISPSKTRISNPLSRRIRKPDGSLILHKTKGGKTANFLDFGVTSKRKSVITKDRALLKMFAEAAVRDVPAPHVLNNILRRHFVDLTEKFLVPLNRYFSTLIPVNMSLSGKQQPQLKPFSTDSFMKSLKEHGPQLPFKSAFSTRASATDVTKELYSHFLKCGNFATWLRLRTQEAQRELHKKYVQMLCDSDMREWMRGRHEVELVDLLLKVKHELRQGSDTADLSSSSTTFLSAAMSASSSTSTLAEDRPTTKQLELLHAQADVIIMGLPKDLRESLSLGNGGNGA</sequence>
<evidence type="ECO:0000259" key="3">
    <source>
        <dbReference type="PROSITE" id="PS50211"/>
    </source>
</evidence>
<evidence type="ECO:0000313" key="4">
    <source>
        <dbReference type="EMBL" id="RUS29010.1"/>
    </source>
</evidence>
<dbReference type="InterPro" id="IPR037516">
    <property type="entry name" value="Tripartite_DENN"/>
</dbReference>
<dbReference type="PANTHER" id="PTHR13677">
    <property type="entry name" value="LD41638P"/>
    <property type="match status" value="1"/>
</dbReference>
<feature type="domain" description="UDENN" evidence="3">
    <location>
        <begin position="9"/>
        <end position="465"/>
    </location>
</feature>